<dbReference type="AlphaFoldDB" id="A0A6C0D4E5"/>
<evidence type="ECO:0008006" key="2">
    <source>
        <dbReference type="Google" id="ProtNLM"/>
    </source>
</evidence>
<reference evidence="1" key="1">
    <citation type="journal article" date="2020" name="Nature">
        <title>Giant virus diversity and host interactions through global metagenomics.</title>
        <authorList>
            <person name="Schulz F."/>
            <person name="Roux S."/>
            <person name="Paez-Espino D."/>
            <person name="Jungbluth S."/>
            <person name="Walsh D.A."/>
            <person name="Denef V.J."/>
            <person name="McMahon K.D."/>
            <person name="Konstantinidis K.T."/>
            <person name="Eloe-Fadrosh E.A."/>
            <person name="Kyrpides N.C."/>
            <person name="Woyke T."/>
        </authorList>
    </citation>
    <scope>NUCLEOTIDE SEQUENCE</scope>
    <source>
        <strain evidence="1">GVMAG-M-3300023174-111</strain>
    </source>
</reference>
<dbReference type="EMBL" id="MN739531">
    <property type="protein sequence ID" value="QHT11130.1"/>
    <property type="molecule type" value="Genomic_DNA"/>
</dbReference>
<organism evidence="1">
    <name type="scientific">viral metagenome</name>
    <dbReference type="NCBI Taxonomy" id="1070528"/>
    <lineage>
        <taxon>unclassified sequences</taxon>
        <taxon>metagenomes</taxon>
        <taxon>organismal metagenomes</taxon>
    </lineage>
</organism>
<protein>
    <recommendedName>
        <fullName evidence="2">Nucleotide-diphospho-sugar transferase domain-containing protein</fullName>
    </recommendedName>
</protein>
<accession>A0A6C0D4E5</accession>
<evidence type="ECO:0000313" key="1">
    <source>
        <dbReference type="EMBL" id="QHT11130.1"/>
    </source>
</evidence>
<name>A0A6C0D4E5_9ZZZZ</name>
<sequence>MTKVVFSTCWYEFKGKFDKETYYQWMDTLLTNVNNYYLVIYTDKTSANNLLKYCNHPRIKLVMKEPEDFYMYKYKNEWEHNHNKNVLLNDKTDWRVNMLWSEKIFFVKDTIDKQYFCDTSDTDLFYGWIDIGYFRETYLRNDSELLKKWPNYDTIAKLDKTKIYYSLVNHNDQFLDYLNSIIADKNTKGLPNQEIPPYQVSIGGGFFITALPNIGWWATTYETKLKLYFDNKYLVKDDQIIIADCVFSDINRFFLIREYNPIYDFWFVFARYFA</sequence>
<proteinExistence type="predicted"/>